<reference evidence="2" key="1">
    <citation type="submission" date="2019-10" db="EMBL/GenBank/DDBJ databases">
        <title>The sequence and de novo assembly of the wild yak genome.</title>
        <authorList>
            <person name="Liu Y."/>
        </authorList>
    </citation>
    <scope>NUCLEOTIDE SEQUENCE [LARGE SCALE GENOMIC DNA]</scope>
    <source>
        <strain evidence="2">WY2019</strain>
    </source>
</reference>
<name>A0A6B0RQA6_9CETA</name>
<gene>
    <name evidence="2" type="ORF">E5288_WYG009486</name>
</gene>
<dbReference type="Proteomes" id="UP000322234">
    <property type="component" value="Unassembled WGS sequence"/>
</dbReference>
<evidence type="ECO:0000313" key="3">
    <source>
        <dbReference type="Proteomes" id="UP000322234"/>
    </source>
</evidence>
<sequence>MDLPTDRKATNSNLCQPTSKDDLKSSCDTWKSSLSQNTGHSKPAVAPNKQQKERNSSRDYISAPGYCGGDGPLQSLKNKGE</sequence>
<feature type="region of interest" description="Disordered" evidence="1">
    <location>
        <begin position="1"/>
        <end position="81"/>
    </location>
</feature>
<feature type="compositionally biased region" description="Polar residues" evidence="1">
    <location>
        <begin position="26"/>
        <end position="40"/>
    </location>
</feature>
<proteinExistence type="predicted"/>
<dbReference type="AlphaFoldDB" id="A0A6B0RQA6"/>
<keyword evidence="3" id="KW-1185">Reference proteome</keyword>
<dbReference type="EMBL" id="VBQZ03000069">
    <property type="protein sequence ID" value="MXQ91251.1"/>
    <property type="molecule type" value="Genomic_DNA"/>
</dbReference>
<protein>
    <submittedName>
        <fullName evidence="2">Uncharacterized protein</fullName>
    </submittedName>
</protein>
<organism evidence="2 3">
    <name type="scientific">Bos mutus</name>
    <name type="common">wild yak</name>
    <dbReference type="NCBI Taxonomy" id="72004"/>
    <lineage>
        <taxon>Eukaryota</taxon>
        <taxon>Metazoa</taxon>
        <taxon>Chordata</taxon>
        <taxon>Craniata</taxon>
        <taxon>Vertebrata</taxon>
        <taxon>Euteleostomi</taxon>
        <taxon>Mammalia</taxon>
        <taxon>Eutheria</taxon>
        <taxon>Laurasiatheria</taxon>
        <taxon>Artiodactyla</taxon>
        <taxon>Ruminantia</taxon>
        <taxon>Pecora</taxon>
        <taxon>Bovidae</taxon>
        <taxon>Bovinae</taxon>
        <taxon>Bos</taxon>
    </lineage>
</organism>
<accession>A0A6B0RQA6</accession>
<evidence type="ECO:0000256" key="1">
    <source>
        <dbReference type="SAM" id="MobiDB-lite"/>
    </source>
</evidence>
<comment type="caution">
    <text evidence="2">The sequence shown here is derived from an EMBL/GenBank/DDBJ whole genome shotgun (WGS) entry which is preliminary data.</text>
</comment>
<evidence type="ECO:0000313" key="2">
    <source>
        <dbReference type="EMBL" id="MXQ91251.1"/>
    </source>
</evidence>